<dbReference type="KEGG" id="dfi:AXF13_13420"/>
<dbReference type="PROSITE" id="PS50850">
    <property type="entry name" value="MFS"/>
    <property type="match status" value="1"/>
</dbReference>
<dbReference type="EMBL" id="CP014229">
    <property type="protein sequence ID" value="AMD91039.1"/>
    <property type="molecule type" value="Genomic_DNA"/>
</dbReference>
<feature type="transmembrane region" description="Helical" evidence="4">
    <location>
        <begin position="92"/>
        <end position="109"/>
    </location>
</feature>
<dbReference type="AlphaFoldDB" id="A0A120KNF8"/>
<sequence>MDKKKILLLSLGHLSCDVNGGALPAVLPFLRASYGLSYQATGGLMFAYSCLSSIIQPLFGWLSDRFSKPWFIPLGVLLAGCGLAAVGFMRDYWAIFAAIAVSGVGAALFHPEGARYANKVSGQSKGVGLSIFSIGGNSGFVLGPLLVTGCVGYFGMSGTAVFACLAVCMASILLWQIVRMTGLATGAAVVPVPSAPPTESVASENPQAAAAPVDPVASGAPAAEGADGDSEILGRNNWREFSKLTVAIVARSTLFVGFNTFIPLYWVNVFGQSKAAGALALTFFCTCGVISNIIGGLLSDRYGCTRIIRLAFVLMAPVVFAFSLAGNLYAAFALLPFLGFVLYAPFSSLVVLGQKLLARNIGFASGVTLGLATSMGGMAAPCLGWIADNYGLARAIQCLGLVAVLGALFAFLLSSSKAPGRARGAAA</sequence>
<dbReference type="Pfam" id="PF07690">
    <property type="entry name" value="MFS_1"/>
    <property type="match status" value="1"/>
</dbReference>
<accession>A0A120KNF8</accession>
<dbReference type="Proteomes" id="UP000069241">
    <property type="component" value="Chromosome"/>
</dbReference>
<protein>
    <submittedName>
        <fullName evidence="6">MFS transporter</fullName>
    </submittedName>
</protein>
<dbReference type="CDD" id="cd17478">
    <property type="entry name" value="MFS_FsR"/>
    <property type="match status" value="1"/>
</dbReference>
<feature type="transmembrane region" description="Helical" evidence="4">
    <location>
        <begin position="40"/>
        <end position="62"/>
    </location>
</feature>
<reference evidence="7" key="1">
    <citation type="submission" date="2016-02" db="EMBL/GenBank/DDBJ databases">
        <authorList>
            <person name="Holder M.E."/>
            <person name="Ajami N.J."/>
            <person name="Petrosino J.F."/>
        </authorList>
    </citation>
    <scope>NUCLEOTIDE SEQUENCE [LARGE SCALE GENOMIC DNA]</scope>
    <source>
        <strain evidence="7">CCUG 45958</strain>
    </source>
</reference>
<dbReference type="PANTHER" id="PTHR43129:SF1">
    <property type="entry name" value="FOSMIDOMYCIN RESISTANCE PROTEIN"/>
    <property type="match status" value="1"/>
</dbReference>
<dbReference type="GO" id="GO:0022857">
    <property type="term" value="F:transmembrane transporter activity"/>
    <property type="evidence" value="ECO:0007669"/>
    <property type="project" value="InterPro"/>
</dbReference>
<evidence type="ECO:0000256" key="1">
    <source>
        <dbReference type="ARBA" id="ARBA00022692"/>
    </source>
</evidence>
<dbReference type="PANTHER" id="PTHR43129">
    <property type="entry name" value="FOSMIDOMYCIN RESISTANCE PROTEIN"/>
    <property type="match status" value="1"/>
</dbReference>
<dbReference type="STRING" id="44742.AXF13_13420"/>
<feature type="transmembrane region" description="Helical" evidence="4">
    <location>
        <begin position="392"/>
        <end position="413"/>
    </location>
</feature>
<evidence type="ECO:0000259" key="5">
    <source>
        <dbReference type="PROSITE" id="PS50850"/>
    </source>
</evidence>
<feature type="transmembrane region" description="Helical" evidence="4">
    <location>
        <begin position="69"/>
        <end position="86"/>
    </location>
</feature>
<evidence type="ECO:0000256" key="4">
    <source>
        <dbReference type="SAM" id="Phobius"/>
    </source>
</evidence>
<keyword evidence="3 4" id="KW-0472">Membrane</keyword>
<feature type="transmembrane region" description="Helical" evidence="4">
    <location>
        <begin position="244"/>
        <end position="266"/>
    </location>
</feature>
<dbReference type="InterPro" id="IPR020846">
    <property type="entry name" value="MFS_dom"/>
</dbReference>
<feature type="transmembrane region" description="Helical" evidence="4">
    <location>
        <begin position="278"/>
        <end position="298"/>
    </location>
</feature>
<keyword evidence="1 4" id="KW-0812">Transmembrane</keyword>
<name>A0A120KNF8_9BACT</name>
<dbReference type="Gene3D" id="1.20.1250.20">
    <property type="entry name" value="MFS general substrate transporter like domains"/>
    <property type="match status" value="2"/>
</dbReference>
<evidence type="ECO:0000313" key="6">
    <source>
        <dbReference type="EMBL" id="AMD91039.1"/>
    </source>
</evidence>
<organism evidence="6 7">
    <name type="scientific">Desulfovibrio fairfieldensis</name>
    <dbReference type="NCBI Taxonomy" id="44742"/>
    <lineage>
        <taxon>Bacteria</taxon>
        <taxon>Pseudomonadati</taxon>
        <taxon>Thermodesulfobacteriota</taxon>
        <taxon>Desulfovibrionia</taxon>
        <taxon>Desulfovibrionales</taxon>
        <taxon>Desulfovibrionaceae</taxon>
        <taxon>Desulfovibrio</taxon>
    </lineage>
</organism>
<feature type="transmembrane region" description="Helical" evidence="4">
    <location>
        <begin position="129"/>
        <end position="147"/>
    </location>
</feature>
<gene>
    <name evidence="6" type="ORF">AXF13_13420</name>
</gene>
<keyword evidence="7" id="KW-1185">Reference proteome</keyword>
<evidence type="ECO:0000256" key="2">
    <source>
        <dbReference type="ARBA" id="ARBA00022989"/>
    </source>
</evidence>
<feature type="transmembrane region" description="Helical" evidence="4">
    <location>
        <begin position="307"/>
        <end position="325"/>
    </location>
</feature>
<evidence type="ECO:0000256" key="3">
    <source>
        <dbReference type="ARBA" id="ARBA00023136"/>
    </source>
</evidence>
<dbReference type="InterPro" id="IPR036259">
    <property type="entry name" value="MFS_trans_sf"/>
</dbReference>
<dbReference type="InterPro" id="IPR011701">
    <property type="entry name" value="MFS"/>
</dbReference>
<feature type="domain" description="Major facilitator superfamily (MFS) profile" evidence="5">
    <location>
        <begin position="5"/>
        <end position="418"/>
    </location>
</feature>
<keyword evidence="2 4" id="KW-1133">Transmembrane helix</keyword>
<dbReference type="RefSeq" id="WP_062253989.1">
    <property type="nucleotide sequence ID" value="NZ_CP014229.1"/>
</dbReference>
<feature type="transmembrane region" description="Helical" evidence="4">
    <location>
        <begin position="364"/>
        <end position="386"/>
    </location>
</feature>
<dbReference type="SUPFAM" id="SSF103473">
    <property type="entry name" value="MFS general substrate transporter"/>
    <property type="match status" value="1"/>
</dbReference>
<evidence type="ECO:0000313" key="7">
    <source>
        <dbReference type="Proteomes" id="UP000069241"/>
    </source>
</evidence>
<feature type="transmembrane region" description="Helical" evidence="4">
    <location>
        <begin position="331"/>
        <end position="352"/>
    </location>
</feature>
<feature type="transmembrane region" description="Helical" evidence="4">
    <location>
        <begin position="153"/>
        <end position="175"/>
    </location>
</feature>
<proteinExistence type="predicted"/>
<dbReference type="GO" id="GO:0005886">
    <property type="term" value="C:plasma membrane"/>
    <property type="evidence" value="ECO:0007669"/>
    <property type="project" value="TreeGrafter"/>
</dbReference>